<protein>
    <submittedName>
        <fullName evidence="1">Uncharacterized protein</fullName>
    </submittedName>
</protein>
<dbReference type="Proteomes" id="UP001209878">
    <property type="component" value="Unassembled WGS sequence"/>
</dbReference>
<keyword evidence="2" id="KW-1185">Reference proteome</keyword>
<organism evidence="1 2">
    <name type="scientific">Ridgeia piscesae</name>
    <name type="common">Tubeworm</name>
    <dbReference type="NCBI Taxonomy" id="27915"/>
    <lineage>
        <taxon>Eukaryota</taxon>
        <taxon>Metazoa</taxon>
        <taxon>Spiralia</taxon>
        <taxon>Lophotrochozoa</taxon>
        <taxon>Annelida</taxon>
        <taxon>Polychaeta</taxon>
        <taxon>Sedentaria</taxon>
        <taxon>Canalipalpata</taxon>
        <taxon>Sabellida</taxon>
        <taxon>Siboglinidae</taxon>
        <taxon>Ridgeia</taxon>
    </lineage>
</organism>
<proteinExistence type="predicted"/>
<reference evidence="1" key="1">
    <citation type="journal article" date="2023" name="Mol. Biol. Evol.">
        <title>Third-Generation Sequencing Reveals the Adaptive Role of the Epigenome in Three Deep-Sea Polychaetes.</title>
        <authorList>
            <person name="Perez M."/>
            <person name="Aroh O."/>
            <person name="Sun Y."/>
            <person name="Lan Y."/>
            <person name="Juniper S.K."/>
            <person name="Young C.R."/>
            <person name="Angers B."/>
            <person name="Qian P.Y."/>
        </authorList>
    </citation>
    <scope>NUCLEOTIDE SEQUENCE</scope>
    <source>
        <strain evidence="1">R07B-5</strain>
    </source>
</reference>
<evidence type="ECO:0000313" key="2">
    <source>
        <dbReference type="Proteomes" id="UP001209878"/>
    </source>
</evidence>
<sequence length="124" mass="13012">MNQARIRGAARVSSAGVKSPVARVRPQSNFGGALGCKVERDTLAESCPDLCGGKSLERDHATEQKCLEKIDSAISLSADNNDNDVHSPNGCEAGVVGDKTCGDEANHSQHTPGHKGCSLCRYSC</sequence>
<comment type="caution">
    <text evidence="1">The sequence shown here is derived from an EMBL/GenBank/DDBJ whole genome shotgun (WGS) entry which is preliminary data.</text>
</comment>
<gene>
    <name evidence="1" type="ORF">NP493_364g03037</name>
</gene>
<name>A0AAD9NTG3_RIDPI</name>
<dbReference type="AlphaFoldDB" id="A0AAD9NTG3"/>
<accession>A0AAD9NTG3</accession>
<evidence type="ECO:0000313" key="1">
    <source>
        <dbReference type="EMBL" id="KAK2182182.1"/>
    </source>
</evidence>
<dbReference type="EMBL" id="JAODUO010000364">
    <property type="protein sequence ID" value="KAK2182182.1"/>
    <property type="molecule type" value="Genomic_DNA"/>
</dbReference>